<gene>
    <name evidence="6" type="primary">arl_C56</name>
    <name evidence="7" type="ORF">GSPATT00020332001</name>
</gene>
<name>Q3SD76_PARTE</name>
<dbReference type="Proteomes" id="UP000000600">
    <property type="component" value="Unassembled WGS sequence"/>
</dbReference>
<dbReference type="InParanoid" id="Q3SD76"/>
<dbReference type="InterPro" id="IPR005225">
    <property type="entry name" value="Small_GTP-bd"/>
</dbReference>
<dbReference type="RefSeq" id="XP_001454057.1">
    <property type="nucleotide sequence ID" value="XM_001454020.1"/>
</dbReference>
<dbReference type="InterPro" id="IPR006689">
    <property type="entry name" value="Small_GTPase_ARF/SAR"/>
</dbReference>
<dbReference type="SMART" id="SM00178">
    <property type="entry name" value="SAR"/>
    <property type="match status" value="1"/>
</dbReference>
<reference evidence="6" key="2">
    <citation type="submission" date="2005-09" db="EMBL/GenBank/DDBJ databases">
        <title>Paramecium tetraurelia small GTP-binding-related protein genes.</title>
        <authorList>
            <person name="Cohen J."/>
        </authorList>
    </citation>
    <scope>NUCLEOTIDE SEQUENCE</scope>
</reference>
<dbReference type="Gene3D" id="3.40.50.300">
    <property type="entry name" value="P-loop containing nucleotide triphosphate hydrolases"/>
    <property type="match status" value="1"/>
</dbReference>
<dbReference type="OMA" id="ETKQNWH"/>
<dbReference type="PROSITE" id="PS51417">
    <property type="entry name" value="ARF"/>
    <property type="match status" value="1"/>
</dbReference>
<dbReference type="KEGG" id="ptm:GSPATT00020332001"/>
<keyword evidence="3 4" id="KW-0342">GTP-binding</keyword>
<evidence type="ECO:0000256" key="3">
    <source>
        <dbReference type="ARBA" id="ARBA00023134"/>
    </source>
</evidence>
<keyword evidence="2 4" id="KW-0547">Nucleotide-binding</keyword>
<dbReference type="AlphaFoldDB" id="Q3SD76"/>
<evidence type="ECO:0000313" key="7">
    <source>
        <dbReference type="EMBL" id="CAK86660.1"/>
    </source>
</evidence>
<feature type="binding site" evidence="4">
    <location>
        <begin position="24"/>
        <end position="31"/>
    </location>
    <ligand>
        <name>GTP</name>
        <dbReference type="ChEBI" id="CHEBI:37565"/>
    </ligand>
</feature>
<dbReference type="GO" id="GO:0006886">
    <property type="term" value="P:intracellular protein transport"/>
    <property type="evidence" value="ECO:0000318"/>
    <property type="project" value="GO_Central"/>
</dbReference>
<keyword evidence="5" id="KW-0460">Magnesium</keyword>
<dbReference type="NCBIfam" id="TIGR00231">
    <property type="entry name" value="small_GTP"/>
    <property type="match status" value="1"/>
</dbReference>
<feature type="binding site" evidence="4">
    <location>
        <begin position="128"/>
        <end position="131"/>
    </location>
    <ligand>
        <name>GTP</name>
        <dbReference type="ChEBI" id="CHEBI:37565"/>
    </ligand>
</feature>
<dbReference type="Pfam" id="PF00025">
    <property type="entry name" value="Arf"/>
    <property type="match status" value="1"/>
</dbReference>
<dbReference type="SMART" id="SM00177">
    <property type="entry name" value="ARF"/>
    <property type="match status" value="1"/>
</dbReference>
<sequence>MGGSIQKIYSCLFPYKQIRVIMIGLDAVGKTSILYRLALYEEIKSTIPTIGFNSETIYYKNIQFTCIEIGGGDKIRLLWNQYMDVKDTGIIFIIDLSDPERLPLAKQELKRFLNEKETKGSPLLVLANKQDIAKFSIEELSKFLELPHHQRKCYIQPCSAKTGDGLYEGLSWLATIYSSK</sequence>
<dbReference type="GO" id="GO:0016192">
    <property type="term" value="P:vesicle-mediated transport"/>
    <property type="evidence" value="ECO:0000318"/>
    <property type="project" value="GO_Central"/>
</dbReference>
<protein>
    <submittedName>
        <fullName evidence="6">Arl_C56 protein</fullName>
    </submittedName>
    <submittedName>
        <fullName evidence="7">Chromosome undetermined scaffold_64, whole genome shotgun sequence</fullName>
    </submittedName>
</protein>
<proteinExistence type="inferred from homology"/>
<dbReference type="EMBL" id="CT868585">
    <property type="protein sequence ID" value="CAK86660.1"/>
    <property type="molecule type" value="Genomic_DNA"/>
</dbReference>
<dbReference type="GO" id="GO:0005737">
    <property type="term" value="C:cytoplasm"/>
    <property type="evidence" value="ECO:0000318"/>
    <property type="project" value="GO_Central"/>
</dbReference>
<evidence type="ECO:0000313" key="6">
    <source>
        <dbReference type="EMBL" id="CAI44489.1"/>
    </source>
</evidence>
<reference evidence="7 8" key="3">
    <citation type="journal article" date="2006" name="Nature">
        <title>Global trends of whole-genome duplications revealed by the ciliate Paramecium tetraurelia.</title>
        <authorList>
            <consortium name="Genoscope"/>
            <person name="Aury J.-M."/>
            <person name="Jaillon O."/>
            <person name="Duret L."/>
            <person name="Noel B."/>
            <person name="Jubin C."/>
            <person name="Porcel B.M."/>
            <person name="Segurens B."/>
            <person name="Daubin V."/>
            <person name="Anthouard V."/>
            <person name="Aiach N."/>
            <person name="Arnaiz O."/>
            <person name="Billaut A."/>
            <person name="Beisson J."/>
            <person name="Blanc I."/>
            <person name="Bouhouche K."/>
            <person name="Camara F."/>
            <person name="Duharcourt S."/>
            <person name="Guigo R."/>
            <person name="Gogendeau D."/>
            <person name="Katinka M."/>
            <person name="Keller A.-M."/>
            <person name="Kissmehl R."/>
            <person name="Klotz C."/>
            <person name="Koll F."/>
            <person name="Le Moue A."/>
            <person name="Lepere C."/>
            <person name="Malinsky S."/>
            <person name="Nowacki M."/>
            <person name="Nowak J.K."/>
            <person name="Plattner H."/>
            <person name="Poulain J."/>
            <person name="Ruiz F."/>
            <person name="Serrano V."/>
            <person name="Zagulski M."/>
            <person name="Dessen P."/>
            <person name="Betermier M."/>
            <person name="Weissenbach J."/>
            <person name="Scarpelli C."/>
            <person name="Schachter V."/>
            <person name="Sperling L."/>
            <person name="Meyer E."/>
            <person name="Cohen J."/>
            <person name="Wincker P."/>
        </authorList>
    </citation>
    <scope>NUCLEOTIDE SEQUENCE [LARGE SCALE GENOMIC DNA]</scope>
    <source>
        <strain evidence="7 8">Stock d4-2</strain>
    </source>
</reference>
<dbReference type="GeneID" id="5039842"/>
<dbReference type="PRINTS" id="PR00449">
    <property type="entry name" value="RASTRNSFRMNG"/>
</dbReference>
<evidence type="ECO:0000256" key="5">
    <source>
        <dbReference type="PIRSR" id="PIRSR606689-2"/>
    </source>
</evidence>
<dbReference type="CDD" id="cd00878">
    <property type="entry name" value="Arf_Arl"/>
    <property type="match status" value="1"/>
</dbReference>
<dbReference type="STRING" id="5888.Q3SD76"/>
<organism evidence="6">
    <name type="scientific">Paramecium tetraurelia</name>
    <dbReference type="NCBI Taxonomy" id="5888"/>
    <lineage>
        <taxon>Eukaryota</taxon>
        <taxon>Sar</taxon>
        <taxon>Alveolata</taxon>
        <taxon>Ciliophora</taxon>
        <taxon>Intramacronucleata</taxon>
        <taxon>Oligohymenophorea</taxon>
        <taxon>Peniculida</taxon>
        <taxon>Parameciidae</taxon>
        <taxon>Paramecium</taxon>
    </lineage>
</organism>
<dbReference type="SUPFAM" id="SSF52540">
    <property type="entry name" value="P-loop containing nucleoside triphosphate hydrolases"/>
    <property type="match status" value="1"/>
</dbReference>
<dbReference type="PANTHER" id="PTHR11711">
    <property type="entry name" value="ADP RIBOSYLATION FACTOR-RELATED"/>
    <property type="match status" value="1"/>
</dbReference>
<evidence type="ECO:0000313" key="8">
    <source>
        <dbReference type="Proteomes" id="UP000000600"/>
    </source>
</evidence>
<keyword evidence="8" id="KW-1185">Reference proteome</keyword>
<comment type="similarity">
    <text evidence="1">Belongs to the small GTPase superfamily. Arf family.</text>
</comment>
<reference evidence="7" key="4">
    <citation type="submission" date="2006-03" db="EMBL/GenBank/DDBJ databases">
        <authorList>
            <consortium name="Genoscope"/>
        </authorList>
    </citation>
    <scope>NUCLEOTIDE SEQUENCE</scope>
    <source>
        <strain evidence="7">Stock d4-2</strain>
    </source>
</reference>
<accession>Q3SD76</accession>
<dbReference type="InterPro" id="IPR027417">
    <property type="entry name" value="P-loop_NTPase"/>
</dbReference>
<evidence type="ECO:0000256" key="4">
    <source>
        <dbReference type="PIRSR" id="PIRSR606689-1"/>
    </source>
</evidence>
<dbReference type="eggNOG" id="KOG0070">
    <property type="taxonomic scope" value="Eukaryota"/>
</dbReference>
<dbReference type="SMART" id="SM00175">
    <property type="entry name" value="RAB"/>
    <property type="match status" value="1"/>
</dbReference>
<dbReference type="GO" id="GO:0003924">
    <property type="term" value="F:GTPase activity"/>
    <property type="evidence" value="ECO:0007669"/>
    <property type="project" value="InterPro"/>
</dbReference>
<evidence type="ECO:0000256" key="1">
    <source>
        <dbReference type="ARBA" id="ARBA00010290"/>
    </source>
</evidence>
<dbReference type="HOGENOM" id="CLU_040729_9_3_1"/>
<evidence type="ECO:0000256" key="2">
    <source>
        <dbReference type="ARBA" id="ARBA00022741"/>
    </source>
</evidence>
<feature type="binding site" evidence="5">
    <location>
        <position position="31"/>
    </location>
    <ligand>
        <name>Mg(2+)</name>
        <dbReference type="ChEBI" id="CHEBI:18420"/>
    </ligand>
</feature>
<dbReference type="GO" id="GO:0005525">
    <property type="term" value="F:GTP binding"/>
    <property type="evidence" value="ECO:0000318"/>
    <property type="project" value="GO_Central"/>
</dbReference>
<dbReference type="GO" id="GO:0046872">
    <property type="term" value="F:metal ion binding"/>
    <property type="evidence" value="ECO:0007669"/>
    <property type="project" value="UniProtKB-KW"/>
</dbReference>
<dbReference type="OrthoDB" id="2011769at2759"/>
<dbReference type="InterPro" id="IPR024156">
    <property type="entry name" value="Small_GTPase_ARF"/>
</dbReference>
<feature type="binding site" evidence="5">
    <location>
        <position position="49"/>
    </location>
    <ligand>
        <name>Mg(2+)</name>
        <dbReference type="ChEBI" id="CHEBI:18420"/>
    </ligand>
</feature>
<dbReference type="EMBL" id="CR933383">
    <property type="protein sequence ID" value="CAI44489.1"/>
    <property type="molecule type" value="Genomic_DNA"/>
</dbReference>
<dbReference type="FunFam" id="3.40.50.300:FF:001166">
    <property type="entry name" value="ADP-ribosylation factor D"/>
    <property type="match status" value="1"/>
</dbReference>
<keyword evidence="5" id="KW-0479">Metal-binding</keyword>
<feature type="binding site" evidence="4">
    <location>
        <position position="71"/>
    </location>
    <ligand>
        <name>GTP</name>
        <dbReference type="ChEBI" id="CHEBI:37565"/>
    </ligand>
</feature>
<reference evidence="6" key="1">
    <citation type="submission" date="2005-01" db="EMBL/GenBank/DDBJ databases">
        <authorList>
            <person name="Genoscope"/>
        </authorList>
    </citation>
    <scope>NUCLEOTIDE SEQUENCE</scope>
</reference>